<feature type="region of interest" description="Disordered" evidence="2">
    <location>
        <begin position="870"/>
        <end position="947"/>
    </location>
</feature>
<organism evidence="4 5">
    <name type="scientific">Porites evermanni</name>
    <dbReference type="NCBI Taxonomy" id="104178"/>
    <lineage>
        <taxon>Eukaryota</taxon>
        <taxon>Metazoa</taxon>
        <taxon>Cnidaria</taxon>
        <taxon>Anthozoa</taxon>
        <taxon>Hexacorallia</taxon>
        <taxon>Scleractinia</taxon>
        <taxon>Fungiina</taxon>
        <taxon>Poritidae</taxon>
        <taxon>Porites</taxon>
    </lineage>
</organism>
<evidence type="ECO:0000313" key="4">
    <source>
        <dbReference type="EMBL" id="CAH3023663.1"/>
    </source>
</evidence>
<dbReference type="SMART" id="SM00248">
    <property type="entry name" value="ANK"/>
    <property type="match status" value="5"/>
</dbReference>
<sequence>MSSPDESKQGESLPTDESKEKLSEALFYCGEKGNVQRCKELLRNGANVNWKAGRKLWFRTPLMQAAKSGMTEVCQLYLEHGADVNACTESHFTAIILAARYGHSETCKLLLSKGANINIQTKDGETALMWAADHGHSDTCKLLLEAGAEINFQDIYGFTALIRAARGGHAQTCIVLLDLGADLHAVSTLGNEVWDAEKWAEMNKHLTIVKLLKSHKVLCSLLKDGSDPPSYVTLNVCGAVNAGKTTLIRNLQLNAFQRRRRREHPDTSQDMASRTAGIEVGIIEVPGAGEFRKMDMAGHSWAFTSNEYFIGKRTAISLVLFDLSKSDDEVENDLFHHLGMLKARETKHGHLRYRPEVVLVATHPDTIEGDPRVRADAYFRMFLESFQAYMNFYPKVMVVNCTDPNNMDFDALRGCLRELRDKIIKNSDRVPRLCAKLLPRIRALAKKKSSFPVVSWEQFVKEVKEINKTADEDGVRNVAFYLNESAEIVNDNSPELRDKVVLDVNWLTSHIFGIALAPANFPRTLRFDRLSGMVGKQELERTFRECPLDQLVELLVRFEVCIPWDEEKLICENYLFPSHLEQDRSNLDDVWLQIGIPGLDLCVVGRILECQNKMDALPFGFFPKFQIRLLKRFGHKSPVWYGGIKIADDVVEILATLSSSLKAVNICVWAPKGCEERCYDALIFVQELIEELLLEVAGGIEFARKALSIKMFRCKRFEGYPLEEVHGALRKNGPNARIVLESCGVNELAVDVEYCGIRRFVYAPDHITHMTLRDRRELARLLDDDRKSNLSSLKEQLPFGSVPVENEDTAPSGFTSVIPNSETDHYLSRCAVHTEVTARLLIEALERMNQYQAADVVGRWLRNMEISEQDTSGYRTRGESSASEGSPFVRSRRRGTSEASENWDVCSRSRGGSNASEGSSGLMGSENSVNSAREIPQRRFDSSRQGSFGVYRDFPRTARAASYGSATLRQPFTSRVRTTSAPSEHSYARSAEESYCSGSVDRLSCEESQRGSTEQIVPEPQSRCFLDACRNCDHCAQKLPLQETEIPKPSEQYPTPDTMQFAQCTNSGGTEPELVSSPMQVSNSDDNPEQTSEEEQLSVDETGEPDVKSSFPLRNLVADLSSRLSLSWRPVALDLGFRNSDLGRFEESSLLRIQASMMLENWLTNNRCTLECKQCEQTIKERLAEAFENAHRADLKDFLMHQLKET</sequence>
<dbReference type="PROSITE" id="PS50088">
    <property type="entry name" value="ANK_REPEAT"/>
    <property type="match status" value="4"/>
</dbReference>
<dbReference type="InterPro" id="IPR002110">
    <property type="entry name" value="Ankyrin_rpt"/>
</dbReference>
<feature type="region of interest" description="Disordered" evidence="2">
    <location>
        <begin position="1043"/>
        <end position="1109"/>
    </location>
</feature>
<gene>
    <name evidence="4" type="ORF">PEVE_00020096</name>
</gene>
<dbReference type="PANTHER" id="PTHR12449:SF18">
    <property type="entry name" value="DEATH DOMAIN-CONTAINING PROTEIN"/>
    <property type="match status" value="1"/>
</dbReference>
<accession>A0ABN8M4Z5</accession>
<dbReference type="Gene3D" id="3.40.50.300">
    <property type="entry name" value="P-loop containing nucleotide triphosphate hydrolases"/>
    <property type="match status" value="1"/>
</dbReference>
<dbReference type="CDD" id="cd00882">
    <property type="entry name" value="Ras_like_GTPase"/>
    <property type="match status" value="1"/>
</dbReference>
<keyword evidence="5" id="KW-1185">Reference proteome</keyword>
<dbReference type="SUPFAM" id="SSF47986">
    <property type="entry name" value="DEATH domain"/>
    <property type="match status" value="1"/>
</dbReference>
<feature type="domain" description="Death" evidence="3">
    <location>
        <begin position="1113"/>
        <end position="1203"/>
    </location>
</feature>
<dbReference type="InterPro" id="IPR039788">
    <property type="entry name" value="NOL4/NOL4L"/>
</dbReference>
<dbReference type="SUPFAM" id="SSF48403">
    <property type="entry name" value="Ankyrin repeat"/>
    <property type="match status" value="1"/>
</dbReference>
<evidence type="ECO:0000259" key="3">
    <source>
        <dbReference type="PROSITE" id="PS50017"/>
    </source>
</evidence>
<dbReference type="InterPro" id="IPR000488">
    <property type="entry name" value="Death_dom"/>
</dbReference>
<dbReference type="PROSITE" id="PS50017">
    <property type="entry name" value="DEATH_DOMAIN"/>
    <property type="match status" value="1"/>
</dbReference>
<dbReference type="InterPro" id="IPR011029">
    <property type="entry name" value="DEATH-like_dom_sf"/>
</dbReference>
<dbReference type="CDD" id="cd01670">
    <property type="entry name" value="Death"/>
    <property type="match status" value="1"/>
</dbReference>
<dbReference type="PANTHER" id="PTHR12449">
    <property type="entry name" value="DEATH DOMAIN-CONTAINING PROTEIN"/>
    <property type="match status" value="1"/>
</dbReference>
<feature type="repeat" description="ANK" evidence="1">
    <location>
        <begin position="156"/>
        <end position="188"/>
    </location>
</feature>
<protein>
    <recommendedName>
        <fullName evidence="3">Death domain-containing protein</fullName>
    </recommendedName>
</protein>
<dbReference type="InterPro" id="IPR036770">
    <property type="entry name" value="Ankyrin_rpt-contain_sf"/>
</dbReference>
<evidence type="ECO:0000313" key="5">
    <source>
        <dbReference type="Proteomes" id="UP001159427"/>
    </source>
</evidence>
<keyword evidence="1" id="KW-0040">ANK repeat</keyword>
<feature type="repeat" description="ANK" evidence="1">
    <location>
        <begin position="90"/>
        <end position="122"/>
    </location>
</feature>
<feature type="compositionally biased region" description="Acidic residues" evidence="2">
    <location>
        <begin position="1086"/>
        <end position="1104"/>
    </location>
</feature>
<feature type="compositionally biased region" description="Polar residues" evidence="2">
    <location>
        <begin position="870"/>
        <end position="884"/>
    </location>
</feature>
<feature type="compositionally biased region" description="Polar residues" evidence="2">
    <location>
        <begin position="1052"/>
        <end position="1069"/>
    </location>
</feature>
<evidence type="ECO:0000256" key="2">
    <source>
        <dbReference type="SAM" id="MobiDB-lite"/>
    </source>
</evidence>
<dbReference type="Gene3D" id="1.25.40.20">
    <property type="entry name" value="Ankyrin repeat-containing domain"/>
    <property type="match status" value="2"/>
</dbReference>
<comment type="caution">
    <text evidence="4">The sequence shown here is derived from an EMBL/GenBank/DDBJ whole genome shotgun (WGS) entry which is preliminary data.</text>
</comment>
<dbReference type="InterPro" id="IPR027417">
    <property type="entry name" value="P-loop_NTPase"/>
</dbReference>
<dbReference type="Proteomes" id="UP001159427">
    <property type="component" value="Unassembled WGS sequence"/>
</dbReference>
<dbReference type="EMBL" id="CALNXI010000270">
    <property type="protein sequence ID" value="CAH3023663.1"/>
    <property type="molecule type" value="Genomic_DNA"/>
</dbReference>
<name>A0ABN8M4Z5_9CNID</name>
<dbReference type="PROSITE" id="PS50297">
    <property type="entry name" value="ANK_REP_REGION"/>
    <property type="match status" value="3"/>
</dbReference>
<evidence type="ECO:0000256" key="1">
    <source>
        <dbReference type="PROSITE-ProRule" id="PRU00023"/>
    </source>
</evidence>
<dbReference type="Pfam" id="PF12796">
    <property type="entry name" value="Ank_2"/>
    <property type="match status" value="1"/>
</dbReference>
<feature type="repeat" description="ANK" evidence="1">
    <location>
        <begin position="123"/>
        <end position="155"/>
    </location>
</feature>
<feature type="compositionally biased region" description="Polar residues" evidence="2">
    <location>
        <begin position="910"/>
        <end position="919"/>
    </location>
</feature>
<dbReference type="Gene3D" id="1.10.533.10">
    <property type="entry name" value="Death Domain, Fas"/>
    <property type="match status" value="1"/>
</dbReference>
<reference evidence="4 5" key="1">
    <citation type="submission" date="2022-05" db="EMBL/GenBank/DDBJ databases">
        <authorList>
            <consortium name="Genoscope - CEA"/>
            <person name="William W."/>
        </authorList>
    </citation>
    <scope>NUCLEOTIDE SEQUENCE [LARGE SCALE GENOMIC DNA]</scope>
</reference>
<dbReference type="Pfam" id="PF13637">
    <property type="entry name" value="Ank_4"/>
    <property type="match status" value="1"/>
</dbReference>
<dbReference type="SUPFAM" id="SSF52540">
    <property type="entry name" value="P-loop containing nucleoside triphosphate hydrolases"/>
    <property type="match status" value="1"/>
</dbReference>
<proteinExistence type="predicted"/>
<feature type="repeat" description="ANK" evidence="1">
    <location>
        <begin position="59"/>
        <end position="89"/>
    </location>
</feature>